<reference evidence="2" key="1">
    <citation type="journal article" date="2017" name="Nat. Ecol. Evol.">
        <title>Genome expansion and lineage-specific genetic innovations in the forest pathogenic fungi Armillaria.</title>
        <authorList>
            <person name="Sipos G."/>
            <person name="Prasanna A.N."/>
            <person name="Walter M.C."/>
            <person name="O'Connor E."/>
            <person name="Balint B."/>
            <person name="Krizsan K."/>
            <person name="Kiss B."/>
            <person name="Hess J."/>
            <person name="Varga T."/>
            <person name="Slot J."/>
            <person name="Riley R."/>
            <person name="Boka B."/>
            <person name="Rigling D."/>
            <person name="Barry K."/>
            <person name="Lee J."/>
            <person name="Mihaltcheva S."/>
            <person name="LaButti K."/>
            <person name="Lipzen A."/>
            <person name="Waldron R."/>
            <person name="Moloney N.M."/>
            <person name="Sperisen C."/>
            <person name="Kredics L."/>
            <person name="Vagvoelgyi C."/>
            <person name="Patrignani A."/>
            <person name="Fitzpatrick D."/>
            <person name="Nagy I."/>
            <person name="Doyle S."/>
            <person name="Anderson J.B."/>
            <person name="Grigoriev I.V."/>
            <person name="Gueldener U."/>
            <person name="Muensterkoetter M."/>
            <person name="Nagy L.G."/>
        </authorList>
    </citation>
    <scope>NUCLEOTIDE SEQUENCE [LARGE SCALE GENOMIC DNA]</scope>
    <source>
        <strain evidence="2">28-4</strain>
    </source>
</reference>
<name>A0A2H3B2E8_9AGAR</name>
<keyword evidence="2" id="KW-1185">Reference proteome</keyword>
<accession>A0A2H3B2E8</accession>
<dbReference type="InterPro" id="IPR032675">
    <property type="entry name" value="LRR_dom_sf"/>
</dbReference>
<evidence type="ECO:0000313" key="1">
    <source>
        <dbReference type="EMBL" id="PBK65045.1"/>
    </source>
</evidence>
<evidence type="ECO:0000313" key="2">
    <source>
        <dbReference type="Proteomes" id="UP000218334"/>
    </source>
</evidence>
<proteinExistence type="predicted"/>
<dbReference type="Proteomes" id="UP000218334">
    <property type="component" value="Unassembled WGS sequence"/>
</dbReference>
<organism evidence="1 2">
    <name type="scientific">Armillaria solidipes</name>
    <dbReference type="NCBI Taxonomy" id="1076256"/>
    <lineage>
        <taxon>Eukaryota</taxon>
        <taxon>Fungi</taxon>
        <taxon>Dikarya</taxon>
        <taxon>Basidiomycota</taxon>
        <taxon>Agaricomycotina</taxon>
        <taxon>Agaricomycetes</taxon>
        <taxon>Agaricomycetidae</taxon>
        <taxon>Agaricales</taxon>
        <taxon>Marasmiineae</taxon>
        <taxon>Physalacriaceae</taxon>
        <taxon>Armillaria</taxon>
    </lineage>
</organism>
<dbReference type="SUPFAM" id="SSF52047">
    <property type="entry name" value="RNI-like"/>
    <property type="match status" value="1"/>
</dbReference>
<dbReference type="EMBL" id="KZ293448">
    <property type="protein sequence ID" value="PBK65045.1"/>
    <property type="molecule type" value="Genomic_DNA"/>
</dbReference>
<sequence length="574" mass="65632">MLAVSPLVPSYTFQEDVSLLHLTPLTRSNDPPSPTEEEQLKEAISSCRQQILDLDAEESRLDTLLANIQRPIQEKKEILHREKERALTAIDDSRRVFSPVRRVPVEILAKIFRHTIEFPIHRSRNASSHDGEWDSHFTGNPMWTIEAVSKQWRMVAMSFPELWSYINIVLTDLAEERSLIYRKHLSEQCSRSRNHPLFVSIADGNEYRATKFRAQWLAKYLVIISPYIKELGLFLHPSTFRRIKRLRLSLPSLEKVSLLFLGTNTFDHNEKLHLFPSAPRLQTLEVIGIDDTIGYFVLPWQQITTYESYHSNTDGFNVGPTSLHHLETLRELTHLENCTLFCEHNAGDLEKSNGGGVYPLICARLRSLNIVSHMSFPFNNWATPPKQILSRITLPELTSLRVDCMSREEADTFTSIRELVTIRSHCPITVLYFDHGIILEDDILHILRTTPTLEDVRLTHVNVSLDKTLAELTPKLDGTPVLVPSLKVLHIGGNIVFDIGIFVNMVEARWNLPPLNFTSMQRLKEVHVYRLLEINGRDSDGTNIDTALSTLDVYKAEGLNAVFSTEYTLNTGDI</sequence>
<gene>
    <name evidence="1" type="ORF">ARMSODRAFT_1053395</name>
</gene>
<dbReference type="AlphaFoldDB" id="A0A2H3B2E8"/>
<dbReference type="STRING" id="1076256.A0A2H3B2E8"/>
<dbReference type="Gene3D" id="3.80.10.10">
    <property type="entry name" value="Ribonuclease Inhibitor"/>
    <property type="match status" value="1"/>
</dbReference>
<protein>
    <submittedName>
        <fullName evidence="1">Uncharacterized protein</fullName>
    </submittedName>
</protein>